<dbReference type="GO" id="GO:0016747">
    <property type="term" value="F:acyltransferase activity, transferring groups other than amino-acyl groups"/>
    <property type="evidence" value="ECO:0007669"/>
    <property type="project" value="InterPro"/>
</dbReference>
<feature type="transmembrane region" description="Helical" evidence="2">
    <location>
        <begin position="152"/>
        <end position="170"/>
    </location>
</feature>
<sequence>MTATPAARRNNFDFLRLLAATTVLVHHAVIHLDTNFLWHNEGNNWWFNGGVPLFFILSGMMVYRSGEKCRENGLPWRSFYANRALRIMPAIYVYIVVITIFFVATGAVAPAEVATPTYGAYVASNLLLAPVYTPPALSDYGVGVINGSLPTIPMEVSFYVIVPLLVMLIARLRWTVALALVFVVAAAGIVLYASVGGTEAQPMVWKVYGVTFLPYLWYFALGMFWTRAWPKVIQSGWIALAAIVLYFVIDKIPVGADGSVITRAVAAIPLSYAAMWFGYKGPRFFSTITSRLGDLSFGTYIWHMIVVNALVFYGARNWPIDGTLLVLVVFVISIAIAFLSWRFVERPALSRKPYSSRSKPVDGTAVDAPSTAAEARA</sequence>
<dbReference type="RefSeq" id="WP_208502719.1">
    <property type="nucleotide sequence ID" value="NZ_JAGFOA010000003.1"/>
</dbReference>
<evidence type="ECO:0000313" key="4">
    <source>
        <dbReference type="EMBL" id="MBO3663531.1"/>
    </source>
</evidence>
<dbReference type="InterPro" id="IPR002656">
    <property type="entry name" value="Acyl_transf_3_dom"/>
</dbReference>
<keyword evidence="2" id="KW-0812">Transmembrane</keyword>
<keyword evidence="5" id="KW-1185">Reference proteome</keyword>
<keyword evidence="2" id="KW-1133">Transmembrane helix</keyword>
<feature type="transmembrane region" description="Helical" evidence="2">
    <location>
        <begin position="324"/>
        <end position="344"/>
    </location>
</feature>
<dbReference type="Pfam" id="PF01757">
    <property type="entry name" value="Acyl_transf_3"/>
    <property type="match status" value="1"/>
</dbReference>
<name>A0A939QQB3_9MICO</name>
<accession>A0A939QQB3</accession>
<feature type="transmembrane region" description="Helical" evidence="2">
    <location>
        <begin position="232"/>
        <end position="249"/>
    </location>
</feature>
<dbReference type="GO" id="GO:0000271">
    <property type="term" value="P:polysaccharide biosynthetic process"/>
    <property type="evidence" value="ECO:0007669"/>
    <property type="project" value="TreeGrafter"/>
</dbReference>
<evidence type="ECO:0000313" key="5">
    <source>
        <dbReference type="Proteomes" id="UP000680132"/>
    </source>
</evidence>
<dbReference type="InterPro" id="IPR050879">
    <property type="entry name" value="Acyltransferase_3"/>
</dbReference>
<feature type="transmembrane region" description="Helical" evidence="2">
    <location>
        <begin position="12"/>
        <end position="30"/>
    </location>
</feature>
<protein>
    <submittedName>
        <fullName evidence="4">Acyltransferase</fullName>
    </submittedName>
</protein>
<feature type="transmembrane region" description="Helical" evidence="2">
    <location>
        <begin position="84"/>
        <end position="109"/>
    </location>
</feature>
<keyword evidence="4" id="KW-0012">Acyltransferase</keyword>
<feature type="transmembrane region" description="Helical" evidence="2">
    <location>
        <begin position="45"/>
        <end position="63"/>
    </location>
</feature>
<evidence type="ECO:0000259" key="3">
    <source>
        <dbReference type="Pfam" id="PF01757"/>
    </source>
</evidence>
<dbReference type="Proteomes" id="UP000680132">
    <property type="component" value="Unassembled WGS sequence"/>
</dbReference>
<keyword evidence="4" id="KW-0808">Transferase</keyword>
<feature type="transmembrane region" description="Helical" evidence="2">
    <location>
        <begin position="177"/>
        <end position="195"/>
    </location>
</feature>
<comment type="caution">
    <text evidence="4">The sequence shown here is derived from an EMBL/GenBank/DDBJ whole genome shotgun (WGS) entry which is preliminary data.</text>
</comment>
<dbReference type="PANTHER" id="PTHR23028:SF53">
    <property type="entry name" value="ACYL_TRANSF_3 DOMAIN-CONTAINING PROTEIN"/>
    <property type="match status" value="1"/>
</dbReference>
<feature type="transmembrane region" description="Helical" evidence="2">
    <location>
        <begin position="300"/>
        <end position="318"/>
    </location>
</feature>
<gene>
    <name evidence="4" type="ORF">J5V96_08390</name>
</gene>
<evidence type="ECO:0000256" key="1">
    <source>
        <dbReference type="SAM" id="MobiDB-lite"/>
    </source>
</evidence>
<evidence type="ECO:0000256" key="2">
    <source>
        <dbReference type="SAM" id="Phobius"/>
    </source>
</evidence>
<feature type="region of interest" description="Disordered" evidence="1">
    <location>
        <begin position="352"/>
        <end position="377"/>
    </location>
</feature>
<keyword evidence="2" id="KW-0472">Membrane</keyword>
<organism evidence="4 5">
    <name type="scientific">Microbacterium stercoris</name>
    <dbReference type="NCBI Taxonomy" id="2820289"/>
    <lineage>
        <taxon>Bacteria</taxon>
        <taxon>Bacillati</taxon>
        <taxon>Actinomycetota</taxon>
        <taxon>Actinomycetes</taxon>
        <taxon>Micrococcales</taxon>
        <taxon>Microbacteriaceae</taxon>
        <taxon>Microbacterium</taxon>
    </lineage>
</organism>
<proteinExistence type="predicted"/>
<reference evidence="4" key="1">
    <citation type="submission" date="2021-03" db="EMBL/GenBank/DDBJ databases">
        <title>Microbacterium sp. nov., a novel actinobacterium isolated from cow dung.</title>
        <authorList>
            <person name="Zhang L."/>
        </authorList>
    </citation>
    <scope>NUCLEOTIDE SEQUENCE</scope>
    <source>
        <strain evidence="4">NEAU-LLB</strain>
    </source>
</reference>
<dbReference type="AlphaFoldDB" id="A0A939QQB3"/>
<feature type="domain" description="Acyltransferase 3" evidence="3">
    <location>
        <begin position="10"/>
        <end position="341"/>
    </location>
</feature>
<dbReference type="GO" id="GO:0016020">
    <property type="term" value="C:membrane"/>
    <property type="evidence" value="ECO:0007669"/>
    <property type="project" value="TreeGrafter"/>
</dbReference>
<dbReference type="EMBL" id="JAGFOA010000003">
    <property type="protein sequence ID" value="MBO3663531.1"/>
    <property type="molecule type" value="Genomic_DNA"/>
</dbReference>
<feature type="transmembrane region" description="Helical" evidence="2">
    <location>
        <begin position="261"/>
        <end position="279"/>
    </location>
</feature>
<feature type="transmembrane region" description="Helical" evidence="2">
    <location>
        <begin position="207"/>
        <end position="225"/>
    </location>
</feature>
<dbReference type="PANTHER" id="PTHR23028">
    <property type="entry name" value="ACETYLTRANSFERASE"/>
    <property type="match status" value="1"/>
</dbReference>